<name>A0A921LBS0_9BACT</name>
<protein>
    <submittedName>
        <fullName evidence="2">DUF4065 domain-containing protein</fullName>
    </submittedName>
</protein>
<evidence type="ECO:0000313" key="3">
    <source>
        <dbReference type="Proteomes" id="UP000717835"/>
    </source>
</evidence>
<reference evidence="2" key="2">
    <citation type="submission" date="2021-09" db="EMBL/GenBank/DDBJ databases">
        <authorList>
            <person name="Gilroy R."/>
        </authorList>
    </citation>
    <scope>NUCLEOTIDE SEQUENCE</scope>
    <source>
        <strain evidence="2">CHK55-1828</strain>
    </source>
</reference>
<comment type="caution">
    <text evidence="2">The sequence shown here is derived from an EMBL/GenBank/DDBJ whole genome shotgun (WGS) entry which is preliminary data.</text>
</comment>
<feature type="domain" description="Antitoxin SocA-like Panacea" evidence="1">
    <location>
        <begin position="28"/>
        <end position="114"/>
    </location>
</feature>
<dbReference type="InterPro" id="IPR025272">
    <property type="entry name" value="SocA_Panacea"/>
</dbReference>
<dbReference type="AlphaFoldDB" id="A0A921LBS0"/>
<accession>A0A921LBS0</accession>
<dbReference type="EMBL" id="DYVX01000029">
    <property type="protein sequence ID" value="HJF91448.1"/>
    <property type="molecule type" value="Genomic_DNA"/>
</dbReference>
<evidence type="ECO:0000259" key="1">
    <source>
        <dbReference type="Pfam" id="PF13274"/>
    </source>
</evidence>
<proteinExistence type="predicted"/>
<dbReference type="Proteomes" id="UP000717835">
    <property type="component" value="Unassembled WGS sequence"/>
</dbReference>
<organism evidence="2 3">
    <name type="scientific">Mediterranea massiliensis</name>
    <dbReference type="NCBI Taxonomy" id="1841865"/>
    <lineage>
        <taxon>Bacteria</taxon>
        <taxon>Pseudomonadati</taxon>
        <taxon>Bacteroidota</taxon>
        <taxon>Bacteroidia</taxon>
        <taxon>Bacteroidales</taxon>
        <taxon>Bacteroidaceae</taxon>
        <taxon>Mediterranea</taxon>
    </lineage>
</organism>
<dbReference type="Pfam" id="PF13274">
    <property type="entry name" value="SocA_Panacea"/>
    <property type="match status" value="1"/>
</dbReference>
<dbReference type="RefSeq" id="WP_022021464.1">
    <property type="nucleotide sequence ID" value="NZ_DYVX01000029.1"/>
</dbReference>
<reference evidence="2" key="1">
    <citation type="journal article" date="2021" name="PeerJ">
        <title>Extensive microbial diversity within the chicken gut microbiome revealed by metagenomics and culture.</title>
        <authorList>
            <person name="Gilroy R."/>
            <person name="Ravi A."/>
            <person name="Getino M."/>
            <person name="Pursley I."/>
            <person name="Horton D.L."/>
            <person name="Alikhan N.F."/>
            <person name="Baker D."/>
            <person name="Gharbi K."/>
            <person name="Hall N."/>
            <person name="Watson M."/>
            <person name="Adriaenssens E.M."/>
            <person name="Foster-Nyarko E."/>
            <person name="Jarju S."/>
            <person name="Secka A."/>
            <person name="Antonio M."/>
            <person name="Oren A."/>
            <person name="Chaudhuri R.R."/>
            <person name="La Ragione R."/>
            <person name="Hildebrand F."/>
            <person name="Pallen M.J."/>
        </authorList>
    </citation>
    <scope>NUCLEOTIDE SEQUENCE</scope>
    <source>
        <strain evidence="2">CHK55-1828</strain>
    </source>
</reference>
<gene>
    <name evidence="2" type="ORF">K8W02_03550</name>
</gene>
<evidence type="ECO:0000313" key="2">
    <source>
        <dbReference type="EMBL" id="HJF91448.1"/>
    </source>
</evidence>
<sequence>MEKVTTIASYIYQRYQQDYGKRMDEMKLHKLLYFVQREAIIQTDEPMFKERFEAWKYGPVMVEIRRMYKDDCLTEKLPQASIEKYKSVFDMVFATYAQKDSWSLSSITHGEYSWGQARIGIPKDENCDRRIDTDDIRKDAERVKIRRLLYNKLHSATA</sequence>